<dbReference type="SUPFAM" id="SSF49265">
    <property type="entry name" value="Fibronectin type III"/>
    <property type="match status" value="4"/>
</dbReference>
<organism evidence="17">
    <name type="scientific">Timema tahoe</name>
    <dbReference type="NCBI Taxonomy" id="61484"/>
    <lineage>
        <taxon>Eukaryota</taxon>
        <taxon>Metazoa</taxon>
        <taxon>Ecdysozoa</taxon>
        <taxon>Arthropoda</taxon>
        <taxon>Hexapoda</taxon>
        <taxon>Insecta</taxon>
        <taxon>Pterygota</taxon>
        <taxon>Neoptera</taxon>
        <taxon>Polyneoptera</taxon>
        <taxon>Phasmatodea</taxon>
        <taxon>Timematodea</taxon>
        <taxon>Timematoidea</taxon>
        <taxon>Timematidae</taxon>
        <taxon>Timema</taxon>
    </lineage>
</organism>
<comment type="similarity">
    <text evidence="3">Belongs to the immunoglobulin superfamily. DCC family.</text>
</comment>
<accession>A0A7R9FHP7</accession>
<feature type="domain" description="Ig-like" evidence="15">
    <location>
        <begin position="414"/>
        <end position="499"/>
    </location>
</feature>
<dbReference type="InterPro" id="IPR003599">
    <property type="entry name" value="Ig_sub"/>
</dbReference>
<protein>
    <recommendedName>
        <fullName evidence="18">Neogenin</fullName>
    </recommendedName>
</protein>
<evidence type="ECO:0000256" key="9">
    <source>
        <dbReference type="ARBA" id="ARBA00023136"/>
    </source>
</evidence>
<dbReference type="Pfam" id="PF07679">
    <property type="entry name" value="I-set"/>
    <property type="match status" value="2"/>
</dbReference>
<gene>
    <name evidence="17" type="ORF">TTEB3V08_LOCUS1860</name>
</gene>
<feature type="domain" description="Fibronectin type-III" evidence="16">
    <location>
        <begin position="750"/>
        <end position="845"/>
    </location>
</feature>
<dbReference type="Pfam" id="PF13927">
    <property type="entry name" value="Ig_3"/>
    <property type="match status" value="1"/>
</dbReference>
<evidence type="ECO:0000256" key="8">
    <source>
        <dbReference type="ARBA" id="ARBA00022989"/>
    </source>
</evidence>
<feature type="domain" description="Ig-like" evidence="15">
    <location>
        <begin position="222"/>
        <end position="307"/>
    </location>
</feature>
<evidence type="ECO:0000256" key="4">
    <source>
        <dbReference type="ARBA" id="ARBA00022475"/>
    </source>
</evidence>
<keyword evidence="5 14" id="KW-0812">Transmembrane</keyword>
<reference evidence="17" key="1">
    <citation type="submission" date="2020-11" db="EMBL/GenBank/DDBJ databases">
        <authorList>
            <person name="Tran Van P."/>
        </authorList>
    </citation>
    <scope>NUCLEOTIDE SEQUENCE</scope>
</reference>
<feature type="domain" description="Ig-like" evidence="15">
    <location>
        <begin position="81"/>
        <end position="175"/>
    </location>
</feature>
<dbReference type="GO" id="GO:0098609">
    <property type="term" value="P:cell-cell adhesion"/>
    <property type="evidence" value="ECO:0007669"/>
    <property type="project" value="TreeGrafter"/>
</dbReference>
<dbReference type="InterPro" id="IPR003598">
    <property type="entry name" value="Ig_sub2"/>
</dbReference>
<evidence type="ECO:0000259" key="16">
    <source>
        <dbReference type="PROSITE" id="PS50853"/>
    </source>
</evidence>
<evidence type="ECO:0000256" key="6">
    <source>
        <dbReference type="ARBA" id="ARBA00022729"/>
    </source>
</evidence>
<evidence type="ECO:0000256" key="12">
    <source>
        <dbReference type="ARBA" id="ARBA00023319"/>
    </source>
</evidence>
<keyword evidence="4" id="KW-1003">Cell membrane</keyword>
<feature type="compositionally biased region" description="Polar residues" evidence="13">
    <location>
        <begin position="1483"/>
        <end position="1502"/>
    </location>
</feature>
<feature type="domain" description="Fibronectin type-III" evidence="16">
    <location>
        <begin position="556"/>
        <end position="649"/>
    </location>
</feature>
<evidence type="ECO:0000256" key="13">
    <source>
        <dbReference type="SAM" id="MobiDB-lite"/>
    </source>
</evidence>
<dbReference type="PRINTS" id="PR00014">
    <property type="entry name" value="FNTYPEIII"/>
</dbReference>
<feature type="domain" description="Fibronectin type-III" evidence="16">
    <location>
        <begin position="655"/>
        <end position="745"/>
    </location>
</feature>
<dbReference type="InterPro" id="IPR036116">
    <property type="entry name" value="FN3_sf"/>
</dbReference>
<keyword evidence="12" id="KW-0393">Immunoglobulin domain</keyword>
<dbReference type="Pfam" id="PF00041">
    <property type="entry name" value="fn3"/>
    <property type="match status" value="5"/>
</dbReference>
<keyword evidence="9 14" id="KW-0472">Membrane</keyword>
<dbReference type="Gene3D" id="2.60.40.10">
    <property type="entry name" value="Immunoglobulins"/>
    <property type="match status" value="10"/>
</dbReference>
<dbReference type="InterPro" id="IPR036179">
    <property type="entry name" value="Ig-like_dom_sf"/>
</dbReference>
<dbReference type="Pfam" id="PF06583">
    <property type="entry name" value="Neogenin_C"/>
    <property type="match status" value="1"/>
</dbReference>
<evidence type="ECO:0000256" key="5">
    <source>
        <dbReference type="ARBA" id="ARBA00022692"/>
    </source>
</evidence>
<dbReference type="FunFam" id="2.60.40.10:FF:000551">
    <property type="entry name" value="Protogenin A"/>
    <property type="match status" value="1"/>
</dbReference>
<evidence type="ECO:0000256" key="3">
    <source>
        <dbReference type="ARBA" id="ARBA00009588"/>
    </source>
</evidence>
<dbReference type="SUPFAM" id="SSF48726">
    <property type="entry name" value="Immunoglobulin"/>
    <property type="match status" value="4"/>
</dbReference>
<dbReference type="EMBL" id="OE000408">
    <property type="protein sequence ID" value="CAD7453731.1"/>
    <property type="molecule type" value="Genomic_DNA"/>
</dbReference>
<dbReference type="FunFam" id="2.60.40.10:FF:000273">
    <property type="entry name" value="contactin-3 isoform X1"/>
    <property type="match status" value="1"/>
</dbReference>
<dbReference type="FunFam" id="2.60.40.10:FF:000004">
    <property type="entry name" value="DCC isoform 1"/>
    <property type="match status" value="1"/>
</dbReference>
<feature type="domain" description="Fibronectin type-III" evidence="16">
    <location>
        <begin position="933"/>
        <end position="1030"/>
    </location>
</feature>
<keyword evidence="11" id="KW-0325">Glycoprotein</keyword>
<dbReference type="InterPro" id="IPR010560">
    <property type="entry name" value="Neogenin_C"/>
</dbReference>
<dbReference type="InterPro" id="IPR003961">
    <property type="entry name" value="FN3_dom"/>
</dbReference>
<dbReference type="GO" id="GO:0009653">
    <property type="term" value="P:anatomical structure morphogenesis"/>
    <property type="evidence" value="ECO:0007669"/>
    <property type="project" value="UniProtKB-ARBA"/>
</dbReference>
<feature type="transmembrane region" description="Helical" evidence="14">
    <location>
        <begin position="1140"/>
        <end position="1165"/>
    </location>
</feature>
<dbReference type="PANTHER" id="PTHR44170">
    <property type="entry name" value="PROTEIN SIDEKICK"/>
    <property type="match status" value="1"/>
</dbReference>
<dbReference type="PANTHER" id="PTHR44170:SF54">
    <property type="entry name" value="FI24025P1"/>
    <property type="match status" value="1"/>
</dbReference>
<dbReference type="SMART" id="SM00060">
    <property type="entry name" value="FN3"/>
    <property type="match status" value="6"/>
</dbReference>
<evidence type="ECO:0000256" key="2">
    <source>
        <dbReference type="ARBA" id="ARBA00004479"/>
    </source>
</evidence>
<evidence type="ECO:0000256" key="7">
    <source>
        <dbReference type="ARBA" id="ARBA00022737"/>
    </source>
</evidence>
<dbReference type="FunFam" id="2.60.40.10:FF:000133">
    <property type="entry name" value="Neogenin isoform 1"/>
    <property type="match status" value="1"/>
</dbReference>
<evidence type="ECO:0008006" key="18">
    <source>
        <dbReference type="Google" id="ProtNLM"/>
    </source>
</evidence>
<feature type="domain" description="Fibronectin type-III" evidence="16">
    <location>
        <begin position="1035"/>
        <end position="1132"/>
    </location>
</feature>
<keyword evidence="8 14" id="KW-1133">Transmembrane helix</keyword>
<evidence type="ECO:0000256" key="14">
    <source>
        <dbReference type="SAM" id="Phobius"/>
    </source>
</evidence>
<feature type="compositionally biased region" description="Low complexity" evidence="13">
    <location>
        <begin position="1458"/>
        <end position="1475"/>
    </location>
</feature>
<dbReference type="FunFam" id="2.60.40.10:FF:000101">
    <property type="entry name" value="Neogenin isoform 1"/>
    <property type="match status" value="1"/>
</dbReference>
<evidence type="ECO:0000256" key="10">
    <source>
        <dbReference type="ARBA" id="ARBA00023157"/>
    </source>
</evidence>
<evidence type="ECO:0000256" key="11">
    <source>
        <dbReference type="ARBA" id="ARBA00023180"/>
    </source>
</evidence>
<sequence length="1527" mass="167788">MLRLTPALQLHNNYHHIIYSSPMASLVLTDGSQLTSDSQQNPPLRRTRELNVKIILSGFPVTGKSGFDSKLGVVGATTADLQFSLEPEDTVVEPGNDAMLHCAAGGADNSKPTIRWRGTDGHFLNLIGERFRSPLQNGSLYFSKVHPTQNVDGEYQCVANLLEVGSIVSRTARLVIAIGAEGEGRVVQHTFPLIMSLSPGDQHSLDRYFEQLMRQMQQHALPLLENEPQDLTIFPGQTAYFSCLTQGVVQVVWLKDDRPLRLDETRMLVLPSGALEIDEVMSSDNGSYRCNVSSLGQFRLSRSAALSVNKDIAAGADIMAPEFIATPRPTTVVQGSTITLDCVANGNPKPWITWLKDGITLDMAHLDGPFLKIGTGSLQISNVQEKDSGTYQCRAENRDDSGDATANVDVQVPPYFTKKPSDHYGFVNKDVELECEIRGKPEPRVHWVKNGEQIKLNDYIQVVNGYNLRILGLMTLDAGMFQCIGSNPAGNIQAAARLMVLETGANDTFVHPPPALRSSVGDTLTAFVPPPLTAIPTSTDVAPGEVSPPSSKVPSAPQGLKAVIVSTRFVTISWKPPAEPRGDILTYSVFHRQEGSQRERVVNTTGSRLEEVNVPGLTPDRTYYFRVQAYNTEGPGESSDLLIVSTQAEVHVPGAPVGLRAVGTSPTSLLVQWEEPELNNGPVQRYKLYFMEGDSAEEHHVVTAERQYELKDLGKFTEYSLWVVAFNQNGPGSSTEEIVGRTLSDVPSEPPQNITLEATSSTSVVVRWEPPPKSGQNGVITGYKLRYRKRDRRSRGDTVSTDANRRMYALTGLERSSQYQVRLWALTVNGTGPPTEWFNIETFENDLDESHVPGQPVNLKTRAMADTITVSWSPPRDQNIMVRGYTIGWGKGIPDAYTQVLEGRQRFYVIEGLGSSVRTREEQMPEPTTPLIPPVGLQAIVLSASTVVLYWTDTTLPKSQYVTDNRYYVVRYTSSHHSSNPRYKYFNSTNLNCMIDDLRPNTQYEFTVKVLKNRRESPWSMVVLNMTQEAAPSSNPRDLTVVPVEGNPSSVNLNWQPPKQPNGAITGYVIFYTDDHKKHDRDWVVEGIVGDKMTTTITRLKPDTMYYFKIQARNNKGYGPFSSTVSFSTGPNGRGWTNSMVLFIAVGCGLVILSAIFVCIVVVYCRRRSVERSKKGYLKGNLKGTKPCKTSIKPPDLWIHHDQMELKALEKTQQSMGAAGGGPSTTDGPPITVTTLPRASQDFDDSKFQHPGGSNSLDKRTYVSSYIGDDEKTSTARRVIKAKPIMLPVDSQPLRKRRKGKRVNDDLNGSHLTEFPTIEETIATATPLPSGAPQGVLVEPGGRPIYPRTQYTISRAHVTMDQAAQTPENPYSLQGGYDTVASLPPAAVSSVPPQVLYSTGMASAWPGGRAHERHKQTTSRPPPEEFQCTGTTPSIRPRHAAAQTLRPHGSSSPYKKTGLLASSSGAPPGGSTPSKGKGRVTKSPPTNAEDTSRIQPSYSTEELNQEMANLEGLMKDLNAITASEFEC</sequence>
<feature type="domain" description="Ig-like" evidence="15">
    <location>
        <begin position="321"/>
        <end position="409"/>
    </location>
</feature>
<keyword evidence="6" id="KW-0732">Signal</keyword>
<dbReference type="GO" id="GO:0005886">
    <property type="term" value="C:plasma membrane"/>
    <property type="evidence" value="ECO:0007669"/>
    <property type="project" value="UniProtKB-SubCell"/>
</dbReference>
<evidence type="ECO:0000259" key="15">
    <source>
        <dbReference type="PROSITE" id="PS50835"/>
    </source>
</evidence>
<dbReference type="SMART" id="SM00408">
    <property type="entry name" value="IGc2"/>
    <property type="match status" value="4"/>
</dbReference>
<dbReference type="PROSITE" id="PS50853">
    <property type="entry name" value="FN3"/>
    <property type="match status" value="5"/>
</dbReference>
<dbReference type="SMART" id="SM00409">
    <property type="entry name" value="IG"/>
    <property type="match status" value="5"/>
</dbReference>
<proteinExistence type="inferred from homology"/>
<dbReference type="CDD" id="cd00063">
    <property type="entry name" value="FN3"/>
    <property type="match status" value="6"/>
</dbReference>
<name>A0A7R9FHP7_9NEOP</name>
<dbReference type="GO" id="GO:0030154">
    <property type="term" value="P:cell differentiation"/>
    <property type="evidence" value="ECO:0007669"/>
    <property type="project" value="UniProtKB-ARBA"/>
</dbReference>
<keyword evidence="10" id="KW-1015">Disulfide bond</keyword>
<feature type="region of interest" description="Disordered" evidence="13">
    <location>
        <begin position="1405"/>
        <end position="1502"/>
    </location>
</feature>
<evidence type="ECO:0000313" key="17">
    <source>
        <dbReference type="EMBL" id="CAD7453731.1"/>
    </source>
</evidence>
<evidence type="ECO:0000256" key="1">
    <source>
        <dbReference type="ARBA" id="ARBA00004236"/>
    </source>
</evidence>
<dbReference type="InterPro" id="IPR013783">
    <property type="entry name" value="Ig-like_fold"/>
</dbReference>
<dbReference type="CDD" id="cd00096">
    <property type="entry name" value="Ig"/>
    <property type="match status" value="1"/>
</dbReference>
<dbReference type="InterPro" id="IPR013098">
    <property type="entry name" value="Ig_I-set"/>
</dbReference>
<comment type="subcellular location">
    <subcellularLocation>
        <location evidence="1">Cell membrane</location>
    </subcellularLocation>
    <subcellularLocation>
        <location evidence="2">Membrane</location>
        <topology evidence="2">Single-pass type I membrane protein</topology>
    </subcellularLocation>
</comment>
<dbReference type="InterPro" id="IPR007110">
    <property type="entry name" value="Ig-like_dom"/>
</dbReference>
<keyword evidence="7" id="KW-0677">Repeat</keyword>
<dbReference type="PROSITE" id="PS50835">
    <property type="entry name" value="IG_LIKE"/>
    <property type="match status" value="4"/>
</dbReference>